<dbReference type="RefSeq" id="WP_284305414.1">
    <property type="nucleotide sequence ID" value="NZ_BSUO01000001.1"/>
</dbReference>
<evidence type="ECO:0000313" key="2">
    <source>
        <dbReference type="EMBL" id="GMA41927.1"/>
    </source>
</evidence>
<keyword evidence="3" id="KW-1185">Reference proteome</keyword>
<evidence type="ECO:0000256" key="1">
    <source>
        <dbReference type="SAM" id="MobiDB-lite"/>
    </source>
</evidence>
<comment type="caution">
    <text evidence="2">The sequence shown here is derived from an EMBL/GenBank/DDBJ whole genome shotgun (WGS) entry which is preliminary data.</text>
</comment>
<feature type="compositionally biased region" description="Acidic residues" evidence="1">
    <location>
        <begin position="33"/>
        <end position="47"/>
    </location>
</feature>
<gene>
    <name evidence="2" type="ORF">GCM10025883_39720</name>
</gene>
<reference evidence="3" key="1">
    <citation type="journal article" date="2019" name="Int. J. Syst. Evol. Microbiol.">
        <title>The Global Catalogue of Microorganisms (GCM) 10K type strain sequencing project: providing services to taxonomists for standard genome sequencing and annotation.</title>
        <authorList>
            <consortium name="The Broad Institute Genomics Platform"/>
            <consortium name="The Broad Institute Genome Sequencing Center for Infectious Disease"/>
            <person name="Wu L."/>
            <person name="Ma J."/>
        </authorList>
    </citation>
    <scope>NUCLEOTIDE SEQUENCE [LARGE SCALE GENOMIC DNA]</scope>
    <source>
        <strain evidence="3">NBRC 113072</strain>
    </source>
</reference>
<sequence>MSEQPKEDRNTDTDIDELNEDGVGGTTGKDSSFEPEEDDKGAEGTES</sequence>
<evidence type="ECO:0000313" key="3">
    <source>
        <dbReference type="Proteomes" id="UP001157126"/>
    </source>
</evidence>
<dbReference type="EMBL" id="BSUO01000001">
    <property type="protein sequence ID" value="GMA41927.1"/>
    <property type="molecule type" value="Genomic_DNA"/>
</dbReference>
<organism evidence="2 3">
    <name type="scientific">Mobilicoccus caccae</name>
    <dbReference type="NCBI Taxonomy" id="1859295"/>
    <lineage>
        <taxon>Bacteria</taxon>
        <taxon>Bacillati</taxon>
        <taxon>Actinomycetota</taxon>
        <taxon>Actinomycetes</taxon>
        <taxon>Micrococcales</taxon>
        <taxon>Dermatophilaceae</taxon>
        <taxon>Mobilicoccus</taxon>
    </lineage>
</organism>
<feature type="compositionally biased region" description="Basic and acidic residues" evidence="1">
    <location>
        <begin position="1"/>
        <end position="12"/>
    </location>
</feature>
<accession>A0ABQ6IXP8</accession>
<protein>
    <submittedName>
        <fullName evidence="2">Uncharacterized protein</fullName>
    </submittedName>
</protein>
<name>A0ABQ6IXP8_9MICO</name>
<dbReference type="Proteomes" id="UP001157126">
    <property type="component" value="Unassembled WGS sequence"/>
</dbReference>
<feature type="region of interest" description="Disordered" evidence="1">
    <location>
        <begin position="1"/>
        <end position="47"/>
    </location>
</feature>
<proteinExistence type="predicted"/>